<reference evidence="1 2" key="1">
    <citation type="submission" date="2016-10" db="EMBL/GenBank/DDBJ databases">
        <authorList>
            <person name="de Groot N.N."/>
        </authorList>
    </citation>
    <scope>NUCLEOTIDE SEQUENCE [LARGE SCALE GENOMIC DNA]</scope>
    <source>
        <strain evidence="1 2">DSM 23042</strain>
    </source>
</reference>
<dbReference type="OrthoDB" id="7726846at2"/>
<proteinExistence type="predicted"/>
<dbReference type="EMBL" id="FOGU01000003">
    <property type="protein sequence ID" value="SER83012.1"/>
    <property type="molecule type" value="Genomic_DNA"/>
</dbReference>
<dbReference type="STRING" id="641238.SAMN04490244_103153"/>
<evidence type="ECO:0000313" key="2">
    <source>
        <dbReference type="Proteomes" id="UP000198885"/>
    </source>
</evidence>
<accession>A0A1H9SDD1</accession>
<evidence type="ECO:0000313" key="1">
    <source>
        <dbReference type="EMBL" id="SER83012.1"/>
    </source>
</evidence>
<keyword evidence="2" id="KW-1185">Reference proteome</keyword>
<dbReference type="Proteomes" id="UP000198885">
    <property type="component" value="Unassembled WGS sequence"/>
</dbReference>
<dbReference type="AlphaFoldDB" id="A0A1H9SDD1"/>
<dbReference type="RefSeq" id="WP_092690053.1">
    <property type="nucleotide sequence ID" value="NZ_CBDDGO010000004.1"/>
</dbReference>
<name>A0A1H9SDD1_9RHOB</name>
<organism evidence="1 2">
    <name type="scientific">Tranquillimonas rosea</name>
    <dbReference type="NCBI Taxonomy" id="641238"/>
    <lineage>
        <taxon>Bacteria</taxon>
        <taxon>Pseudomonadati</taxon>
        <taxon>Pseudomonadota</taxon>
        <taxon>Alphaproteobacteria</taxon>
        <taxon>Rhodobacterales</taxon>
        <taxon>Roseobacteraceae</taxon>
        <taxon>Tranquillimonas</taxon>
    </lineage>
</organism>
<protein>
    <submittedName>
        <fullName evidence="1">Uncharacterized protein</fullName>
    </submittedName>
</protein>
<gene>
    <name evidence="1" type="ORF">SAMN04490244_103153</name>
</gene>
<sequence length="83" mass="9699">MQLLVRFDTTGYETWKAAYDGGSEDRQHSGVTQMQLWHDADTPNRVWGLYQASDREKARSHFKTRAKLNENTTDIQLHFLRTA</sequence>